<dbReference type="InterPro" id="IPR050364">
    <property type="entry name" value="Cytochrome_P450_fung"/>
</dbReference>
<evidence type="ECO:0000313" key="13">
    <source>
        <dbReference type="EMBL" id="OAX34015.1"/>
    </source>
</evidence>
<dbReference type="GO" id="GO:0005506">
    <property type="term" value="F:iron ion binding"/>
    <property type="evidence" value="ECO:0007669"/>
    <property type="project" value="InterPro"/>
</dbReference>
<keyword evidence="9 12" id="KW-0408">Iron</keyword>
<dbReference type="AlphaFoldDB" id="A0A1B7MN42"/>
<sequence length="394" mass="44187">MFDAGFVFYLATSAFVLAGLSWCRTYRDNPLHLSLPPGPPSFPIVGSIFSLDDRLRSWVSFNNWRSKYGDIVYARMLNKRIVVVNSEEIARDLFEGRSTIYSDKPQWTIYEAFASDFNISSDGHVPQCMVTDTMNKLNGYDDGAMETAIKEAASIAYAAAAETSTSTLLVFLLAMVLHPEVQAKAQAEIDRVVGKDRLLNFNDRPALPYVDALLRETFRWQPVFPIGLPHSTTTSDIYKGYFIPKDVVVIINTWQVHTTITVNFSTDVTSRAMTRNEKKFPSPDEFKPERFLHENGSLTDDKMRFGFGWGRRMCAGQHLADASMWISITSFLAAFSVHKALDEHGKEIPVVPKFTTGIAIHPETFPCRIVPRFNNGSAETLAQLTGLGTMAEKL</sequence>
<evidence type="ECO:0000256" key="9">
    <source>
        <dbReference type="ARBA" id="ARBA00023004"/>
    </source>
</evidence>
<comment type="similarity">
    <text evidence="3 12">Belongs to the cytochrome P450 family.</text>
</comment>
<reference evidence="13 14" key="1">
    <citation type="submission" date="2016-06" db="EMBL/GenBank/DDBJ databases">
        <title>Comparative genomics of the ectomycorrhizal sister species Rhizopogon vinicolor and Rhizopogon vesiculosus (Basidiomycota: Boletales) reveals a divergence of the mating type B locus.</title>
        <authorList>
            <consortium name="DOE Joint Genome Institute"/>
            <person name="Mujic A.B."/>
            <person name="Kuo A."/>
            <person name="Tritt A."/>
            <person name="Lipzen A."/>
            <person name="Chen C."/>
            <person name="Johnson J."/>
            <person name="Sharma A."/>
            <person name="Barry K."/>
            <person name="Grigoriev I.V."/>
            <person name="Spatafora J.W."/>
        </authorList>
    </citation>
    <scope>NUCLEOTIDE SEQUENCE [LARGE SCALE GENOMIC DNA]</scope>
    <source>
        <strain evidence="13 14">AM-OR11-026</strain>
    </source>
</reference>
<organism evidence="13 14">
    <name type="scientific">Rhizopogon vinicolor AM-OR11-026</name>
    <dbReference type="NCBI Taxonomy" id="1314800"/>
    <lineage>
        <taxon>Eukaryota</taxon>
        <taxon>Fungi</taxon>
        <taxon>Dikarya</taxon>
        <taxon>Basidiomycota</taxon>
        <taxon>Agaricomycotina</taxon>
        <taxon>Agaricomycetes</taxon>
        <taxon>Agaricomycetidae</taxon>
        <taxon>Boletales</taxon>
        <taxon>Suillineae</taxon>
        <taxon>Rhizopogonaceae</taxon>
        <taxon>Rhizopogon</taxon>
    </lineage>
</organism>
<keyword evidence="6 12" id="KW-0479">Metal-binding</keyword>
<evidence type="ECO:0000256" key="7">
    <source>
        <dbReference type="ARBA" id="ARBA00022989"/>
    </source>
</evidence>
<dbReference type="Proteomes" id="UP000092154">
    <property type="component" value="Unassembled WGS sequence"/>
</dbReference>
<dbReference type="InterPro" id="IPR036396">
    <property type="entry name" value="Cyt_P450_sf"/>
</dbReference>
<dbReference type="GO" id="GO:0016705">
    <property type="term" value="F:oxidoreductase activity, acting on paired donors, with incorporation or reduction of molecular oxygen"/>
    <property type="evidence" value="ECO:0007669"/>
    <property type="project" value="InterPro"/>
</dbReference>
<protein>
    <submittedName>
        <fullName evidence="13">Cytochrome P450</fullName>
    </submittedName>
</protein>
<evidence type="ECO:0000313" key="14">
    <source>
        <dbReference type="Proteomes" id="UP000092154"/>
    </source>
</evidence>
<dbReference type="PANTHER" id="PTHR46300:SF2">
    <property type="entry name" value="CYTOCHROME P450 MONOOXYGENASE ALNH-RELATED"/>
    <property type="match status" value="1"/>
</dbReference>
<evidence type="ECO:0000256" key="11">
    <source>
        <dbReference type="ARBA" id="ARBA00023136"/>
    </source>
</evidence>
<dbReference type="InterPro" id="IPR017972">
    <property type="entry name" value="Cyt_P450_CS"/>
</dbReference>
<dbReference type="PANTHER" id="PTHR46300">
    <property type="entry name" value="P450, PUTATIVE (EUROFUNG)-RELATED-RELATED"/>
    <property type="match status" value="1"/>
</dbReference>
<evidence type="ECO:0000256" key="12">
    <source>
        <dbReference type="RuleBase" id="RU000461"/>
    </source>
</evidence>
<evidence type="ECO:0000256" key="8">
    <source>
        <dbReference type="ARBA" id="ARBA00023002"/>
    </source>
</evidence>
<accession>A0A1B7MN42</accession>
<dbReference type="EMBL" id="KV448671">
    <property type="protein sequence ID" value="OAX34015.1"/>
    <property type="molecule type" value="Genomic_DNA"/>
</dbReference>
<dbReference type="OrthoDB" id="2789670at2759"/>
<keyword evidence="10 12" id="KW-0503">Monooxygenase</keyword>
<keyword evidence="11" id="KW-0472">Membrane</keyword>
<dbReference type="GO" id="GO:0016020">
    <property type="term" value="C:membrane"/>
    <property type="evidence" value="ECO:0007669"/>
    <property type="project" value="UniProtKB-SubCell"/>
</dbReference>
<dbReference type="Pfam" id="PF00067">
    <property type="entry name" value="p450"/>
    <property type="match status" value="3"/>
</dbReference>
<evidence type="ECO:0000256" key="5">
    <source>
        <dbReference type="ARBA" id="ARBA00022692"/>
    </source>
</evidence>
<keyword evidence="7" id="KW-1133">Transmembrane helix</keyword>
<dbReference type="PRINTS" id="PR00385">
    <property type="entry name" value="P450"/>
</dbReference>
<dbReference type="STRING" id="1314800.A0A1B7MN42"/>
<evidence type="ECO:0000256" key="3">
    <source>
        <dbReference type="ARBA" id="ARBA00010617"/>
    </source>
</evidence>
<comment type="cofactor">
    <cofactor evidence="1">
        <name>heme</name>
        <dbReference type="ChEBI" id="CHEBI:30413"/>
    </cofactor>
</comment>
<dbReference type="SUPFAM" id="SSF48264">
    <property type="entry name" value="Cytochrome P450"/>
    <property type="match status" value="2"/>
</dbReference>
<evidence type="ECO:0000256" key="10">
    <source>
        <dbReference type="ARBA" id="ARBA00023033"/>
    </source>
</evidence>
<dbReference type="Gene3D" id="1.10.630.10">
    <property type="entry name" value="Cytochrome P450"/>
    <property type="match status" value="2"/>
</dbReference>
<dbReference type="GO" id="GO:0020037">
    <property type="term" value="F:heme binding"/>
    <property type="evidence" value="ECO:0007669"/>
    <property type="project" value="InterPro"/>
</dbReference>
<keyword evidence="14" id="KW-1185">Reference proteome</keyword>
<proteinExistence type="inferred from homology"/>
<keyword evidence="5" id="KW-0812">Transmembrane</keyword>
<name>A0A1B7MN42_9AGAM</name>
<keyword evidence="4 12" id="KW-0349">Heme</keyword>
<evidence type="ECO:0000256" key="1">
    <source>
        <dbReference type="ARBA" id="ARBA00001971"/>
    </source>
</evidence>
<evidence type="ECO:0000256" key="4">
    <source>
        <dbReference type="ARBA" id="ARBA00022617"/>
    </source>
</evidence>
<dbReference type="InterPro" id="IPR001128">
    <property type="entry name" value="Cyt_P450"/>
</dbReference>
<comment type="subcellular location">
    <subcellularLocation>
        <location evidence="2">Membrane</location>
        <topology evidence="2">Single-pass membrane protein</topology>
    </subcellularLocation>
</comment>
<evidence type="ECO:0000256" key="6">
    <source>
        <dbReference type="ARBA" id="ARBA00022723"/>
    </source>
</evidence>
<evidence type="ECO:0000256" key="2">
    <source>
        <dbReference type="ARBA" id="ARBA00004167"/>
    </source>
</evidence>
<gene>
    <name evidence="13" type="ORF">K503DRAFT_869187</name>
</gene>
<keyword evidence="8 12" id="KW-0560">Oxidoreductase</keyword>
<dbReference type="PROSITE" id="PS00086">
    <property type="entry name" value="CYTOCHROME_P450"/>
    <property type="match status" value="1"/>
</dbReference>
<dbReference type="InParanoid" id="A0A1B7MN42"/>
<dbReference type="GO" id="GO:0004497">
    <property type="term" value="F:monooxygenase activity"/>
    <property type="evidence" value="ECO:0007669"/>
    <property type="project" value="UniProtKB-KW"/>
</dbReference>